<dbReference type="InterPro" id="IPR001202">
    <property type="entry name" value="WW_dom"/>
</dbReference>
<evidence type="ECO:0000256" key="4">
    <source>
        <dbReference type="ARBA" id="ARBA00022553"/>
    </source>
</evidence>
<feature type="compositionally biased region" description="Basic and acidic residues" evidence="15">
    <location>
        <begin position="240"/>
        <end position="252"/>
    </location>
</feature>
<dbReference type="SMART" id="SM00456">
    <property type="entry name" value="WW"/>
    <property type="match status" value="1"/>
</dbReference>
<keyword evidence="9" id="KW-0805">Transcription regulation</keyword>
<organism evidence="17 18">
    <name type="scientific">Pomacea canaliculata</name>
    <name type="common">Golden apple snail</name>
    <dbReference type="NCBI Taxonomy" id="400727"/>
    <lineage>
        <taxon>Eukaryota</taxon>
        <taxon>Metazoa</taxon>
        <taxon>Spiralia</taxon>
        <taxon>Lophotrochozoa</taxon>
        <taxon>Mollusca</taxon>
        <taxon>Gastropoda</taxon>
        <taxon>Caenogastropoda</taxon>
        <taxon>Architaenioglossa</taxon>
        <taxon>Ampullarioidea</taxon>
        <taxon>Ampullariidae</taxon>
        <taxon>Pomacea</taxon>
    </lineage>
</organism>
<evidence type="ECO:0000256" key="3">
    <source>
        <dbReference type="ARBA" id="ARBA00021117"/>
    </source>
</evidence>
<protein>
    <recommendedName>
        <fullName evidence="3">Polyglutamine-binding protein 1</fullName>
    </recommendedName>
    <alternativeName>
        <fullName evidence="13">Polyglutamine tract-binding protein 1</fullName>
    </alternativeName>
</protein>
<proteinExistence type="predicted"/>
<dbReference type="GO" id="GO:0045087">
    <property type="term" value="P:innate immune response"/>
    <property type="evidence" value="ECO:0007669"/>
    <property type="project" value="UniProtKB-KW"/>
</dbReference>
<dbReference type="STRING" id="400727.A0A2T7PRW8"/>
<keyword evidence="7" id="KW-0677">Repeat</keyword>
<dbReference type="GO" id="GO:0043021">
    <property type="term" value="F:ribonucleoprotein complex binding"/>
    <property type="evidence" value="ECO:0007669"/>
    <property type="project" value="TreeGrafter"/>
</dbReference>
<feature type="compositionally biased region" description="Acidic residues" evidence="15">
    <location>
        <begin position="201"/>
        <end position="217"/>
    </location>
</feature>
<dbReference type="GO" id="GO:0005737">
    <property type="term" value="C:cytoplasm"/>
    <property type="evidence" value="ECO:0007669"/>
    <property type="project" value="TreeGrafter"/>
</dbReference>
<feature type="region of interest" description="Disordered" evidence="15">
    <location>
        <begin position="178"/>
        <end position="314"/>
    </location>
</feature>
<evidence type="ECO:0000256" key="5">
    <source>
        <dbReference type="ARBA" id="ARBA00022588"/>
    </source>
</evidence>
<feature type="compositionally biased region" description="Acidic residues" evidence="15">
    <location>
        <begin position="181"/>
        <end position="193"/>
    </location>
</feature>
<dbReference type="InterPro" id="IPR036020">
    <property type="entry name" value="WW_dom_sf"/>
</dbReference>
<reference evidence="17 18" key="1">
    <citation type="submission" date="2018-04" db="EMBL/GenBank/DDBJ databases">
        <title>The genome of golden apple snail Pomacea canaliculata provides insight into stress tolerance and invasive adaptation.</title>
        <authorList>
            <person name="Liu C."/>
            <person name="Liu B."/>
            <person name="Ren Y."/>
            <person name="Zhang Y."/>
            <person name="Wang H."/>
            <person name="Li S."/>
            <person name="Jiang F."/>
            <person name="Yin L."/>
            <person name="Zhang G."/>
            <person name="Qian W."/>
            <person name="Fan W."/>
        </authorList>
    </citation>
    <scope>NUCLEOTIDE SEQUENCE [LARGE SCALE GENOMIC DNA]</scope>
    <source>
        <strain evidence="17">SZHN2017</strain>
        <tissue evidence="17">Muscle</tissue>
    </source>
</reference>
<evidence type="ECO:0000256" key="7">
    <source>
        <dbReference type="ARBA" id="ARBA00022737"/>
    </source>
</evidence>
<evidence type="ECO:0000256" key="11">
    <source>
        <dbReference type="ARBA" id="ARBA00023187"/>
    </source>
</evidence>
<evidence type="ECO:0000256" key="2">
    <source>
        <dbReference type="ARBA" id="ARBA00004463"/>
    </source>
</evidence>
<evidence type="ECO:0000256" key="12">
    <source>
        <dbReference type="ARBA" id="ARBA00023242"/>
    </source>
</evidence>
<dbReference type="Proteomes" id="UP000245119">
    <property type="component" value="Linkage Group LG2"/>
</dbReference>
<comment type="caution">
    <text evidence="17">The sequence shown here is derived from an EMBL/GenBank/DDBJ whole genome shotgun (WGS) entry which is preliminary data.</text>
</comment>
<comment type="subcellular location">
    <subcellularLocation>
        <location evidence="2">Cytoplasmic granule</location>
    </subcellularLocation>
    <subcellularLocation>
        <location evidence="1">Nucleus speckle</location>
    </subcellularLocation>
</comment>
<dbReference type="PANTHER" id="PTHR21737">
    <property type="entry name" value="POLYGLUTAMINE BINDING PROTEIN 1/MARVEL MEMBRANE-ASSOCIATING DOMAIN CONTAINING 3"/>
    <property type="match status" value="1"/>
</dbReference>
<keyword evidence="4" id="KW-0597">Phosphoprotein</keyword>
<comment type="subunit">
    <text evidence="14">Interacts with POU3F2/Brn-2, ATXN1, TXNL4A, HTT and AR. Interaction with ATXN1 correlates positively with the length of the polyglutamine tract. Interacts with RNA polymerase II large subunit in a phosphorylation-dependent manner. Forms a ternary complex with ATXN1 mutant and phosphorylated RNA polymerase II. Interacts (via C-terminus) with TXNL4A and CD2BP2. Interacts (via WW domain) with ATN1 and SF3B1, and may interact with additional splice factors. Interacts (via WW domain) with WBP11; Leading to reduce interaction between PQBP1 and TXNL4A. Interacts with CAPRIN1. Interacts with DDX1. Interacts with SFPQ. Interacts with KHSRP.</text>
</comment>
<dbReference type="EMBL" id="PZQS01000002">
    <property type="protein sequence ID" value="PVD36173.1"/>
    <property type="molecule type" value="Genomic_DNA"/>
</dbReference>
<dbReference type="CDD" id="cd00201">
    <property type="entry name" value="WW"/>
    <property type="match status" value="1"/>
</dbReference>
<evidence type="ECO:0000313" key="18">
    <source>
        <dbReference type="Proteomes" id="UP000245119"/>
    </source>
</evidence>
<evidence type="ECO:0000256" key="15">
    <source>
        <dbReference type="SAM" id="MobiDB-lite"/>
    </source>
</evidence>
<dbReference type="Gene3D" id="2.20.70.10">
    <property type="match status" value="1"/>
</dbReference>
<evidence type="ECO:0000256" key="8">
    <source>
        <dbReference type="ARBA" id="ARBA00022859"/>
    </source>
</evidence>
<evidence type="ECO:0000256" key="9">
    <source>
        <dbReference type="ARBA" id="ARBA00023015"/>
    </source>
</evidence>
<keyword evidence="10" id="KW-0804">Transcription</keyword>
<dbReference type="PANTHER" id="PTHR21737:SF3">
    <property type="entry name" value="POLYGLUTAMINE-BINDING PROTEIN 1"/>
    <property type="match status" value="1"/>
</dbReference>
<keyword evidence="12" id="KW-0539">Nucleus</keyword>
<gene>
    <name evidence="17" type="ORF">C0Q70_03148</name>
</gene>
<dbReference type="PROSITE" id="PS50020">
    <property type="entry name" value="WW_DOMAIN_2"/>
    <property type="match status" value="1"/>
</dbReference>
<evidence type="ECO:0000256" key="14">
    <source>
        <dbReference type="ARBA" id="ARBA00046362"/>
    </source>
</evidence>
<dbReference type="OMA" id="IYHECSK"/>
<dbReference type="GO" id="GO:0000380">
    <property type="term" value="P:alternative mRNA splicing, via spliceosome"/>
    <property type="evidence" value="ECO:0007669"/>
    <property type="project" value="TreeGrafter"/>
</dbReference>
<accession>A0A2T7PRW8</accession>
<evidence type="ECO:0000313" key="17">
    <source>
        <dbReference type="EMBL" id="PVD36173.1"/>
    </source>
</evidence>
<evidence type="ECO:0000256" key="1">
    <source>
        <dbReference type="ARBA" id="ARBA00004324"/>
    </source>
</evidence>
<keyword evidence="11" id="KW-0508">mRNA splicing</keyword>
<evidence type="ECO:0000256" key="13">
    <source>
        <dbReference type="ARBA" id="ARBA00042167"/>
    </source>
</evidence>
<feature type="domain" description="WW" evidence="16">
    <location>
        <begin position="122"/>
        <end position="156"/>
    </location>
</feature>
<dbReference type="GO" id="GO:0016607">
    <property type="term" value="C:nuclear speck"/>
    <property type="evidence" value="ECO:0007669"/>
    <property type="project" value="UniProtKB-SubCell"/>
</dbReference>
<evidence type="ECO:0000259" key="16">
    <source>
        <dbReference type="PROSITE" id="PS50020"/>
    </source>
</evidence>
<keyword evidence="18" id="KW-1185">Reference proteome</keyword>
<evidence type="ECO:0000256" key="6">
    <source>
        <dbReference type="ARBA" id="ARBA00022664"/>
    </source>
</evidence>
<dbReference type="AlphaFoldDB" id="A0A2T7PRW8"/>
<keyword evidence="6" id="KW-0507">mRNA processing</keyword>
<sequence>MPLPPALLARLAKRGIVAEQHQTATPRPEEIEEVFAEDYDDPTKLDGAEPSPAIKRPVGGTDNVAIAQTEDDTAYVHEATACPNKGNPYHVCVKYCKNRWGMKKFLPEVDMTRRRDRMLTKYPLPEGWREVADPDSNRYYYWNIQTDQVCWLSPGHPKAVITMSADKLNAAATGRTRLSSLEDEFDDDDETENMDEKMDAESDTSDSMSDLDSEDDIQAPRRDRGAGRSRPGRGKGLHPNADRRGRKRKDDLDPMDPAAYSDIPRGSWTDGLDMRGSAKTGVDVTASGPLFQQRPYPSPGDILRANQQLKKKAA</sequence>
<name>A0A2T7PRW8_POMCA</name>
<keyword evidence="5" id="KW-0399">Innate immunity</keyword>
<evidence type="ECO:0000256" key="10">
    <source>
        <dbReference type="ARBA" id="ARBA00023163"/>
    </source>
</evidence>
<dbReference type="SUPFAM" id="SSF51045">
    <property type="entry name" value="WW domain"/>
    <property type="match status" value="1"/>
</dbReference>
<dbReference type="Pfam" id="PF00397">
    <property type="entry name" value="WW"/>
    <property type="match status" value="1"/>
</dbReference>
<keyword evidence="8" id="KW-0391">Immunity</keyword>
<dbReference type="Gene3D" id="3.40.30.10">
    <property type="entry name" value="Glutaredoxin"/>
    <property type="match status" value="1"/>
</dbReference>
<dbReference type="OrthoDB" id="42462at2759"/>